<keyword evidence="2" id="KW-1185">Reference proteome</keyword>
<evidence type="ECO:0000313" key="2">
    <source>
        <dbReference type="Proteomes" id="UP000028999"/>
    </source>
</evidence>
<dbReference type="PaxDb" id="3708-A0A078I456"/>
<sequence>MVRVRLVDSPVSSESDDMVEMIEVPDRMFADG</sequence>
<organism evidence="1 2">
    <name type="scientific">Brassica napus</name>
    <name type="common">Rape</name>
    <dbReference type="NCBI Taxonomy" id="3708"/>
    <lineage>
        <taxon>Eukaryota</taxon>
        <taxon>Viridiplantae</taxon>
        <taxon>Streptophyta</taxon>
        <taxon>Embryophyta</taxon>
        <taxon>Tracheophyta</taxon>
        <taxon>Spermatophyta</taxon>
        <taxon>Magnoliopsida</taxon>
        <taxon>eudicotyledons</taxon>
        <taxon>Gunneridae</taxon>
        <taxon>Pentapetalae</taxon>
        <taxon>rosids</taxon>
        <taxon>malvids</taxon>
        <taxon>Brassicales</taxon>
        <taxon>Brassicaceae</taxon>
        <taxon>Brassiceae</taxon>
        <taxon>Brassica</taxon>
    </lineage>
</organism>
<gene>
    <name evidence="1" type="primary">BnaC09g21350D</name>
    <name evidence="1" type="ORF">GSBRNA2T00082294001</name>
</gene>
<accession>A0A078I456</accession>
<proteinExistence type="predicted"/>
<reference evidence="1 2" key="1">
    <citation type="journal article" date="2014" name="Science">
        <title>Plant genetics. Early allopolyploid evolution in the post-Neolithic Brassica napus oilseed genome.</title>
        <authorList>
            <person name="Chalhoub B."/>
            <person name="Denoeud F."/>
            <person name="Liu S."/>
            <person name="Parkin I.A."/>
            <person name="Tang H."/>
            <person name="Wang X."/>
            <person name="Chiquet J."/>
            <person name="Belcram H."/>
            <person name="Tong C."/>
            <person name="Samans B."/>
            <person name="Correa M."/>
            <person name="Da Silva C."/>
            <person name="Just J."/>
            <person name="Falentin C."/>
            <person name="Koh C.S."/>
            <person name="Le Clainche I."/>
            <person name="Bernard M."/>
            <person name="Bento P."/>
            <person name="Noel B."/>
            <person name="Labadie K."/>
            <person name="Alberti A."/>
            <person name="Charles M."/>
            <person name="Arnaud D."/>
            <person name="Guo H."/>
            <person name="Daviaud C."/>
            <person name="Alamery S."/>
            <person name="Jabbari K."/>
            <person name="Zhao M."/>
            <person name="Edger P.P."/>
            <person name="Chelaifa H."/>
            <person name="Tack D."/>
            <person name="Lassalle G."/>
            <person name="Mestiri I."/>
            <person name="Schnel N."/>
            <person name="Le Paslier M.C."/>
            <person name="Fan G."/>
            <person name="Renault V."/>
            <person name="Bayer P.E."/>
            <person name="Golicz A.A."/>
            <person name="Manoli S."/>
            <person name="Lee T.H."/>
            <person name="Thi V.H."/>
            <person name="Chalabi S."/>
            <person name="Hu Q."/>
            <person name="Fan C."/>
            <person name="Tollenaere R."/>
            <person name="Lu Y."/>
            <person name="Battail C."/>
            <person name="Shen J."/>
            <person name="Sidebottom C.H."/>
            <person name="Wang X."/>
            <person name="Canaguier A."/>
            <person name="Chauveau A."/>
            <person name="Berard A."/>
            <person name="Deniot G."/>
            <person name="Guan M."/>
            <person name="Liu Z."/>
            <person name="Sun F."/>
            <person name="Lim Y.P."/>
            <person name="Lyons E."/>
            <person name="Town C.D."/>
            <person name="Bancroft I."/>
            <person name="Wang X."/>
            <person name="Meng J."/>
            <person name="Ma J."/>
            <person name="Pires J.C."/>
            <person name="King G.J."/>
            <person name="Brunel D."/>
            <person name="Delourme R."/>
            <person name="Renard M."/>
            <person name="Aury J.M."/>
            <person name="Adams K.L."/>
            <person name="Batley J."/>
            <person name="Snowdon R.J."/>
            <person name="Tost J."/>
            <person name="Edwards D."/>
            <person name="Zhou Y."/>
            <person name="Hua W."/>
            <person name="Sharpe A.G."/>
            <person name="Paterson A.H."/>
            <person name="Guan C."/>
            <person name="Wincker P."/>
        </authorList>
    </citation>
    <scope>NUCLEOTIDE SEQUENCE [LARGE SCALE GENOMIC DNA]</scope>
    <source>
        <strain evidence="2">cv. Darmor-bzh</strain>
    </source>
</reference>
<protein>
    <submittedName>
        <fullName evidence="1">BnaC09g21350D protein</fullName>
    </submittedName>
</protein>
<dbReference type="EMBL" id="LK032628">
    <property type="protein sequence ID" value="CDY45575.1"/>
    <property type="molecule type" value="Genomic_DNA"/>
</dbReference>
<name>A0A078I456_BRANA</name>
<dbReference type="Gramene" id="CDY45575">
    <property type="protein sequence ID" value="CDY45575"/>
    <property type="gene ID" value="GSBRNA2T00082294001"/>
</dbReference>
<dbReference type="AlphaFoldDB" id="A0A078I456"/>
<dbReference type="Proteomes" id="UP000028999">
    <property type="component" value="Unassembled WGS sequence"/>
</dbReference>
<evidence type="ECO:0000313" key="1">
    <source>
        <dbReference type="EMBL" id="CDY45575.1"/>
    </source>
</evidence>